<dbReference type="Proteomes" id="UP000524450">
    <property type="component" value="Unassembled WGS sequence"/>
</dbReference>
<reference evidence="1 2" key="1">
    <citation type="submission" date="2020-08" db="EMBL/GenBank/DDBJ databases">
        <title>Genomic Encyclopedia of Type Strains, Phase IV (KMG-V): Genome sequencing to study the core and pangenomes of soil and plant-associated prokaryotes.</title>
        <authorList>
            <person name="Whitman W."/>
        </authorList>
    </citation>
    <scope>NUCLEOTIDE SEQUENCE [LARGE SCALE GENOMIC DNA]</scope>
    <source>
        <strain evidence="1 2">34/80</strain>
    </source>
</reference>
<organism evidence="1 2">
    <name type="scientific">Variovorax guangxiensis</name>
    <dbReference type="NCBI Taxonomy" id="1775474"/>
    <lineage>
        <taxon>Bacteria</taxon>
        <taxon>Pseudomonadati</taxon>
        <taxon>Pseudomonadota</taxon>
        <taxon>Betaproteobacteria</taxon>
        <taxon>Burkholderiales</taxon>
        <taxon>Comamonadaceae</taxon>
        <taxon>Variovorax</taxon>
    </lineage>
</organism>
<comment type="caution">
    <text evidence="1">The sequence shown here is derived from an EMBL/GenBank/DDBJ whole genome shotgun (WGS) entry which is preliminary data.</text>
</comment>
<evidence type="ECO:0000313" key="2">
    <source>
        <dbReference type="Proteomes" id="UP000524450"/>
    </source>
</evidence>
<accession>A0A840FWW7</accession>
<evidence type="ECO:0000313" key="1">
    <source>
        <dbReference type="EMBL" id="MBB4223940.1"/>
    </source>
</evidence>
<dbReference type="EMBL" id="JACIFZ010000006">
    <property type="protein sequence ID" value="MBB4223940.1"/>
    <property type="molecule type" value="Genomic_DNA"/>
</dbReference>
<gene>
    <name evidence="1" type="ORF">GGD71_004731</name>
</gene>
<protein>
    <recommendedName>
        <fullName evidence="3">DUF2489 domain-containing protein</fullName>
    </recommendedName>
</protein>
<name>A0A840FWW7_9BURK</name>
<dbReference type="RefSeq" id="WP_184641024.1">
    <property type="nucleotide sequence ID" value="NZ_JACIFZ010000006.1"/>
</dbReference>
<proteinExistence type="predicted"/>
<evidence type="ECO:0008006" key="3">
    <source>
        <dbReference type="Google" id="ProtNLM"/>
    </source>
</evidence>
<dbReference type="AlphaFoldDB" id="A0A840FWW7"/>
<sequence>MQMNEILDFIKSVATPMAAGFAAYTAYKFGRVQAAIGRRQAATSRLAAKIAKNKLKLDLFERRLVIYEAVLEMLAQLGTTGNLTIEDERSYLIGVKGAHWLFDADVVELLEKTIWHQMVHFALLQSELRDADERTDRKVLSEGKAKARQELLAQRDVLDRMMKPYLKLES</sequence>